<sequence length="236" mass="26798">MDSEGPKTSILREGVFLLEDPMIGRRVHEFDRKDFPFQTEEGLDFIRESILDDTRVRKVIESCLEQPGLGFIKAYGPDPHHVFSFMSNTTTESTENPEGIHRVKDNPKALVVQLLPSSSRMVYYKASHLSPLHTKPASIGLLEVQEESLKKDHIERFEIPMKEGGLAIFDSRLGFSITQGATIMAGFAVEEELKSWKKMLLPGTRNIRQKVVEMSDQIGMNFEFVDLLLEAKRDTT</sequence>
<dbReference type="AlphaFoldDB" id="A0A6G1IK37"/>
<dbReference type="Proteomes" id="UP000799291">
    <property type="component" value="Unassembled WGS sequence"/>
</dbReference>
<evidence type="ECO:0000313" key="2">
    <source>
        <dbReference type="Proteomes" id="UP000799291"/>
    </source>
</evidence>
<evidence type="ECO:0000313" key="1">
    <source>
        <dbReference type="EMBL" id="KAF2678350.1"/>
    </source>
</evidence>
<keyword evidence="2" id="KW-1185">Reference proteome</keyword>
<gene>
    <name evidence="1" type="ORF">K458DRAFT_423282</name>
</gene>
<dbReference type="OrthoDB" id="5068804at2759"/>
<reference evidence="1" key="1">
    <citation type="journal article" date="2020" name="Stud. Mycol.">
        <title>101 Dothideomycetes genomes: a test case for predicting lifestyles and emergence of pathogens.</title>
        <authorList>
            <person name="Haridas S."/>
            <person name="Albert R."/>
            <person name="Binder M."/>
            <person name="Bloem J."/>
            <person name="Labutti K."/>
            <person name="Salamov A."/>
            <person name="Andreopoulos B."/>
            <person name="Baker S."/>
            <person name="Barry K."/>
            <person name="Bills G."/>
            <person name="Bluhm B."/>
            <person name="Cannon C."/>
            <person name="Castanera R."/>
            <person name="Culley D."/>
            <person name="Daum C."/>
            <person name="Ezra D."/>
            <person name="Gonzalez J."/>
            <person name="Henrissat B."/>
            <person name="Kuo A."/>
            <person name="Liang C."/>
            <person name="Lipzen A."/>
            <person name="Lutzoni F."/>
            <person name="Magnuson J."/>
            <person name="Mondo S."/>
            <person name="Nolan M."/>
            <person name="Ohm R."/>
            <person name="Pangilinan J."/>
            <person name="Park H.-J."/>
            <person name="Ramirez L."/>
            <person name="Alfaro M."/>
            <person name="Sun H."/>
            <person name="Tritt A."/>
            <person name="Yoshinaga Y."/>
            <person name="Zwiers L.-H."/>
            <person name="Turgeon B."/>
            <person name="Goodwin S."/>
            <person name="Spatafora J."/>
            <person name="Crous P."/>
            <person name="Grigoriev I."/>
        </authorList>
    </citation>
    <scope>NUCLEOTIDE SEQUENCE</scope>
    <source>
        <strain evidence="1">CBS 122367</strain>
    </source>
</reference>
<dbReference type="EMBL" id="MU005613">
    <property type="protein sequence ID" value="KAF2678350.1"/>
    <property type="molecule type" value="Genomic_DNA"/>
</dbReference>
<organism evidence="1 2">
    <name type="scientific">Lentithecium fluviatile CBS 122367</name>
    <dbReference type="NCBI Taxonomy" id="1168545"/>
    <lineage>
        <taxon>Eukaryota</taxon>
        <taxon>Fungi</taxon>
        <taxon>Dikarya</taxon>
        <taxon>Ascomycota</taxon>
        <taxon>Pezizomycotina</taxon>
        <taxon>Dothideomycetes</taxon>
        <taxon>Pleosporomycetidae</taxon>
        <taxon>Pleosporales</taxon>
        <taxon>Massarineae</taxon>
        <taxon>Lentitheciaceae</taxon>
        <taxon>Lentithecium</taxon>
    </lineage>
</organism>
<protein>
    <submittedName>
        <fullName evidence="1">Uncharacterized protein</fullName>
    </submittedName>
</protein>
<accession>A0A6G1IK37</accession>
<proteinExistence type="predicted"/>
<name>A0A6G1IK37_9PLEO</name>